<organism evidence="1 2">
    <name type="scientific">Janthinobacterium lividum</name>
    <dbReference type="NCBI Taxonomy" id="29581"/>
    <lineage>
        <taxon>Bacteria</taxon>
        <taxon>Pseudomonadati</taxon>
        <taxon>Pseudomonadota</taxon>
        <taxon>Betaproteobacteria</taxon>
        <taxon>Burkholderiales</taxon>
        <taxon>Oxalobacteraceae</taxon>
        <taxon>Janthinobacterium</taxon>
    </lineage>
</organism>
<proteinExistence type="predicted"/>
<evidence type="ECO:0000313" key="2">
    <source>
        <dbReference type="Proteomes" id="UP000179840"/>
    </source>
</evidence>
<gene>
    <name evidence="1" type="ORF">AKG95_09860</name>
</gene>
<accession>A0A1S1UBT5</accession>
<evidence type="ECO:0000313" key="1">
    <source>
        <dbReference type="EMBL" id="OHV97499.1"/>
    </source>
</evidence>
<protein>
    <submittedName>
        <fullName evidence="1">Uncharacterized protein</fullName>
    </submittedName>
</protein>
<sequence>MWSKLDAALIHPTGSHGMKNGIEDVRGEHVRTDKVMAELVERGVAFHHALGRTVATAYLREHAVPAEVIRRVFSSVQARRPARPARRRWR</sequence>
<dbReference type="Proteomes" id="UP000179840">
    <property type="component" value="Unassembled WGS sequence"/>
</dbReference>
<dbReference type="EMBL" id="LFKP01000005">
    <property type="protein sequence ID" value="OHV97499.1"/>
    <property type="molecule type" value="Genomic_DNA"/>
</dbReference>
<dbReference type="AlphaFoldDB" id="A0A1S1UBT5"/>
<dbReference type="RefSeq" id="WP_071076655.1">
    <property type="nucleotide sequence ID" value="NZ_LFKP01000005.1"/>
</dbReference>
<reference evidence="1 2" key="1">
    <citation type="submission" date="2015-06" db="EMBL/GenBank/DDBJ databases">
        <title>Draft genome sequencing of a biphenyl-degrading bacterium, Janthinobacterium lividum MEG1.</title>
        <authorList>
            <person name="Shimodaira J."/>
            <person name="Hatta T."/>
        </authorList>
    </citation>
    <scope>NUCLEOTIDE SEQUENCE [LARGE SCALE GENOMIC DNA]</scope>
    <source>
        <strain evidence="1 2">MEG1</strain>
    </source>
</reference>
<name>A0A1S1UBT5_9BURK</name>
<comment type="caution">
    <text evidence="1">The sequence shown here is derived from an EMBL/GenBank/DDBJ whole genome shotgun (WGS) entry which is preliminary data.</text>
</comment>